<dbReference type="Proteomes" id="UP000195442">
    <property type="component" value="Unassembled WGS sequence"/>
</dbReference>
<keyword evidence="2" id="KW-1185">Reference proteome</keyword>
<name>A0A1R4H4P4_9GAMM</name>
<evidence type="ECO:0000313" key="1">
    <source>
        <dbReference type="EMBL" id="SJM91233.1"/>
    </source>
</evidence>
<organism evidence="1 2">
    <name type="scientific">Crenothrix polyspora</name>
    <dbReference type="NCBI Taxonomy" id="360316"/>
    <lineage>
        <taxon>Bacteria</taxon>
        <taxon>Pseudomonadati</taxon>
        <taxon>Pseudomonadota</taxon>
        <taxon>Gammaproteobacteria</taxon>
        <taxon>Methylococcales</taxon>
        <taxon>Crenotrichaceae</taxon>
        <taxon>Crenothrix</taxon>
    </lineage>
</organism>
<proteinExistence type="predicted"/>
<accession>A0A1R4H4P4</accession>
<protein>
    <submittedName>
        <fullName evidence="1">Uncharacterized protein</fullName>
    </submittedName>
</protein>
<dbReference type="EMBL" id="FUKJ01000127">
    <property type="protein sequence ID" value="SJM91233.1"/>
    <property type="molecule type" value="Genomic_DNA"/>
</dbReference>
<dbReference type="AlphaFoldDB" id="A0A1R4H4P4"/>
<reference evidence="2" key="1">
    <citation type="submission" date="2017-02" db="EMBL/GenBank/DDBJ databases">
        <authorList>
            <person name="Daims H."/>
        </authorList>
    </citation>
    <scope>NUCLEOTIDE SEQUENCE [LARGE SCALE GENOMIC DNA]</scope>
</reference>
<gene>
    <name evidence="1" type="ORF">CRENPOLYSF2_2120004</name>
</gene>
<evidence type="ECO:0000313" key="2">
    <source>
        <dbReference type="Proteomes" id="UP000195442"/>
    </source>
</evidence>
<sequence>MTKDWHVARPTVVISSINPKNRLNHWDILTTYLTKNESTIKLM</sequence>